<feature type="transmembrane region" description="Helical" evidence="1">
    <location>
        <begin position="178"/>
        <end position="201"/>
    </location>
</feature>
<dbReference type="Pfam" id="PF07907">
    <property type="entry name" value="YibE_F"/>
    <property type="match status" value="1"/>
</dbReference>
<dbReference type="Proteomes" id="UP000286288">
    <property type="component" value="Unassembled WGS sequence"/>
</dbReference>
<dbReference type="PIRSF" id="PIRSF031503">
    <property type="entry name" value="UCP031503_mp"/>
    <property type="match status" value="1"/>
</dbReference>
<sequence>MTVLFVLILLFLLLTFAVFRIEGLFQVTGLFMNVAVFLALLVLIDRGAPILPAACVAFLAVAAITLFFVNGVNQKTKIAFVCVLVFLGLFLLLFPLVLAAMNLHGFSAEELDELAMYSFDVAIDFKTLMTAIILMSFSGAVADGSMAISTATYELFQANPQVSIKALSKSSMTVVSDVLSSTINTLLFAFMGSNLALIAWFQDLSISFGEMINSKAFVSELIVCLITGLAAVIILPITAWAASWYFLKRNRME</sequence>
<dbReference type="PANTHER" id="PTHR41771:SF1">
    <property type="entry name" value="MEMBRANE PROTEIN"/>
    <property type="match status" value="1"/>
</dbReference>
<accession>A0A415ERQ5</accession>
<feature type="transmembrane region" description="Helical" evidence="1">
    <location>
        <begin position="51"/>
        <end position="72"/>
    </location>
</feature>
<keyword evidence="1" id="KW-0472">Membrane</keyword>
<dbReference type="AlphaFoldDB" id="A0A415ERQ5"/>
<evidence type="ECO:0000256" key="1">
    <source>
        <dbReference type="SAM" id="Phobius"/>
    </source>
</evidence>
<comment type="caution">
    <text evidence="2">The sequence shown here is derived from an EMBL/GenBank/DDBJ whole genome shotgun (WGS) entry which is preliminary data.</text>
</comment>
<dbReference type="PANTHER" id="PTHR41771">
    <property type="entry name" value="MEMBRANE PROTEIN-RELATED"/>
    <property type="match status" value="1"/>
</dbReference>
<keyword evidence="1" id="KW-1133">Transmembrane helix</keyword>
<dbReference type="RefSeq" id="WP_151195815.1">
    <property type="nucleotide sequence ID" value="NZ_JBHKBI010000001.1"/>
</dbReference>
<protein>
    <submittedName>
        <fullName evidence="2">YibE/F family protein</fullName>
    </submittedName>
</protein>
<dbReference type="EMBL" id="QRMZ01000013">
    <property type="protein sequence ID" value="RHK06035.1"/>
    <property type="molecule type" value="Genomic_DNA"/>
</dbReference>
<dbReference type="InterPro" id="IPR012507">
    <property type="entry name" value="YibE_F"/>
</dbReference>
<proteinExistence type="predicted"/>
<evidence type="ECO:0000313" key="2">
    <source>
        <dbReference type="EMBL" id="RHK06035.1"/>
    </source>
</evidence>
<organism evidence="2 3">
    <name type="scientific">Enterococcus casseliflavus</name>
    <name type="common">Enterococcus flavescens</name>
    <dbReference type="NCBI Taxonomy" id="37734"/>
    <lineage>
        <taxon>Bacteria</taxon>
        <taxon>Bacillati</taxon>
        <taxon>Bacillota</taxon>
        <taxon>Bacilli</taxon>
        <taxon>Lactobacillales</taxon>
        <taxon>Enterococcaceae</taxon>
        <taxon>Enterococcus</taxon>
    </lineage>
</organism>
<keyword evidence="1" id="KW-0812">Transmembrane</keyword>
<dbReference type="InterPro" id="IPR014564">
    <property type="entry name" value="UCP031503_TM"/>
</dbReference>
<reference evidence="2 3" key="1">
    <citation type="submission" date="2018-08" db="EMBL/GenBank/DDBJ databases">
        <title>A genome reference for cultivated species of the human gut microbiota.</title>
        <authorList>
            <person name="Zou Y."/>
            <person name="Xue W."/>
            <person name="Luo G."/>
        </authorList>
    </citation>
    <scope>NUCLEOTIDE SEQUENCE [LARGE SCALE GENOMIC DNA]</scope>
    <source>
        <strain evidence="2 3">AF48-16</strain>
    </source>
</reference>
<name>A0A415ERQ5_ENTCA</name>
<feature type="transmembrane region" description="Helical" evidence="1">
    <location>
        <begin position="221"/>
        <end position="247"/>
    </location>
</feature>
<evidence type="ECO:0000313" key="3">
    <source>
        <dbReference type="Proteomes" id="UP000286288"/>
    </source>
</evidence>
<gene>
    <name evidence="2" type="ORF">DW084_11030</name>
</gene>
<feature type="transmembrane region" description="Helical" evidence="1">
    <location>
        <begin position="78"/>
        <end position="102"/>
    </location>
</feature>
<feature type="transmembrane region" description="Helical" evidence="1">
    <location>
        <begin position="27"/>
        <end position="44"/>
    </location>
</feature>